<evidence type="ECO:0000313" key="2">
    <source>
        <dbReference type="Proteomes" id="UP001551695"/>
    </source>
</evidence>
<sequence length="125" mass="13723">MAEVAVRVVGLTWGCWKCCESTVCVLGLTSKRLRDYETGNQAVEVAKCLLIGAGKADIAECLAPSVKGIASHCTVCGAVQDNFDLRREARERYYWDDDNAAYDALADGSVDDAAWREIEIGEFPW</sequence>
<keyword evidence="2" id="KW-1185">Reference proteome</keyword>
<dbReference type="RefSeq" id="WP_357779694.1">
    <property type="nucleotide sequence ID" value="NZ_JBFAKC010000001.1"/>
</dbReference>
<gene>
    <name evidence="1" type="ORF">AB0I48_02795</name>
</gene>
<comment type="caution">
    <text evidence="1">The sequence shown here is derived from an EMBL/GenBank/DDBJ whole genome shotgun (WGS) entry which is preliminary data.</text>
</comment>
<proteinExistence type="predicted"/>
<name>A0ABV3FM32_9NOCA</name>
<organism evidence="1 2">
    <name type="scientific">Nocardia aurea</name>
    <dbReference type="NCBI Taxonomy" id="2144174"/>
    <lineage>
        <taxon>Bacteria</taxon>
        <taxon>Bacillati</taxon>
        <taxon>Actinomycetota</taxon>
        <taxon>Actinomycetes</taxon>
        <taxon>Mycobacteriales</taxon>
        <taxon>Nocardiaceae</taxon>
        <taxon>Nocardia</taxon>
    </lineage>
</organism>
<accession>A0ABV3FM32</accession>
<reference evidence="1 2" key="1">
    <citation type="submission" date="2024-06" db="EMBL/GenBank/DDBJ databases">
        <title>The Natural Products Discovery Center: Release of the First 8490 Sequenced Strains for Exploring Actinobacteria Biosynthetic Diversity.</title>
        <authorList>
            <person name="Kalkreuter E."/>
            <person name="Kautsar S.A."/>
            <person name="Yang D."/>
            <person name="Bader C.D."/>
            <person name="Teijaro C.N."/>
            <person name="Fluegel L."/>
            <person name="Davis C.M."/>
            <person name="Simpson J.R."/>
            <person name="Lauterbach L."/>
            <person name="Steele A.D."/>
            <person name="Gui C."/>
            <person name="Meng S."/>
            <person name="Li G."/>
            <person name="Viehrig K."/>
            <person name="Ye F."/>
            <person name="Su P."/>
            <person name="Kiefer A.F."/>
            <person name="Nichols A."/>
            <person name="Cepeda A.J."/>
            <person name="Yan W."/>
            <person name="Fan B."/>
            <person name="Jiang Y."/>
            <person name="Adhikari A."/>
            <person name="Zheng C.-J."/>
            <person name="Schuster L."/>
            <person name="Cowan T.M."/>
            <person name="Smanski M.J."/>
            <person name="Chevrette M.G."/>
            <person name="De Carvalho L.P.S."/>
            <person name="Shen B."/>
        </authorList>
    </citation>
    <scope>NUCLEOTIDE SEQUENCE [LARGE SCALE GENOMIC DNA]</scope>
    <source>
        <strain evidence="1 2">NPDC050403</strain>
    </source>
</reference>
<dbReference type="Proteomes" id="UP001551695">
    <property type="component" value="Unassembled WGS sequence"/>
</dbReference>
<evidence type="ECO:0000313" key="1">
    <source>
        <dbReference type="EMBL" id="MEV0706469.1"/>
    </source>
</evidence>
<dbReference type="EMBL" id="JBFAKC010000001">
    <property type="protein sequence ID" value="MEV0706469.1"/>
    <property type="molecule type" value="Genomic_DNA"/>
</dbReference>
<protein>
    <submittedName>
        <fullName evidence="1">Uncharacterized protein</fullName>
    </submittedName>
</protein>